<reference evidence="1" key="2">
    <citation type="submission" date="2020-09" db="EMBL/GenBank/DDBJ databases">
        <authorList>
            <person name="Sun Q."/>
            <person name="Kim S."/>
        </authorList>
    </citation>
    <scope>NUCLEOTIDE SEQUENCE</scope>
    <source>
        <strain evidence="1">KCTC 22169</strain>
    </source>
</reference>
<dbReference type="EMBL" id="BMXR01000006">
    <property type="protein sequence ID" value="GGX58057.1"/>
    <property type="molecule type" value="Genomic_DNA"/>
</dbReference>
<comment type="caution">
    <text evidence="1">The sequence shown here is derived from an EMBL/GenBank/DDBJ whole genome shotgun (WGS) entry which is preliminary data.</text>
</comment>
<name>A0A918KCJ7_9GAMM</name>
<dbReference type="Proteomes" id="UP000626148">
    <property type="component" value="Unassembled WGS sequence"/>
</dbReference>
<reference evidence="1" key="1">
    <citation type="journal article" date="2014" name="Int. J. Syst. Evol. Microbiol.">
        <title>Complete genome sequence of Corynebacterium casei LMG S-19264T (=DSM 44701T), isolated from a smear-ripened cheese.</title>
        <authorList>
            <consortium name="US DOE Joint Genome Institute (JGI-PGF)"/>
            <person name="Walter F."/>
            <person name="Albersmeier A."/>
            <person name="Kalinowski J."/>
            <person name="Ruckert C."/>
        </authorList>
    </citation>
    <scope>NUCLEOTIDE SEQUENCE</scope>
    <source>
        <strain evidence="1">KCTC 22169</strain>
    </source>
</reference>
<dbReference type="AlphaFoldDB" id="A0A918KCJ7"/>
<organism evidence="1 2">
    <name type="scientific">Saccharospirillum salsuginis</name>
    <dbReference type="NCBI Taxonomy" id="418750"/>
    <lineage>
        <taxon>Bacteria</taxon>
        <taxon>Pseudomonadati</taxon>
        <taxon>Pseudomonadota</taxon>
        <taxon>Gammaproteobacteria</taxon>
        <taxon>Oceanospirillales</taxon>
        <taxon>Saccharospirillaceae</taxon>
        <taxon>Saccharospirillum</taxon>
    </lineage>
</organism>
<protein>
    <submittedName>
        <fullName evidence="1">Uncharacterized protein</fullName>
    </submittedName>
</protein>
<evidence type="ECO:0000313" key="1">
    <source>
        <dbReference type="EMBL" id="GGX58057.1"/>
    </source>
</evidence>
<evidence type="ECO:0000313" key="2">
    <source>
        <dbReference type="Proteomes" id="UP000626148"/>
    </source>
</evidence>
<sequence length="48" mass="5521">MGTEADTDAPCNKKKRVYDSQFDVNSRAEVSENHQWAVDELPIRNKKV</sequence>
<accession>A0A918KCJ7</accession>
<keyword evidence="2" id="KW-1185">Reference proteome</keyword>
<proteinExistence type="predicted"/>
<gene>
    <name evidence="1" type="ORF">GCM10007392_27230</name>
</gene>